<comment type="caution">
    <text evidence="2">The sequence shown here is derived from an EMBL/GenBank/DDBJ whole genome shotgun (WGS) entry which is preliminary data.</text>
</comment>
<evidence type="ECO:0000256" key="1">
    <source>
        <dbReference type="SAM" id="MobiDB-lite"/>
    </source>
</evidence>
<gene>
    <name evidence="2" type="ORF">Sjap_020273</name>
</gene>
<dbReference type="Proteomes" id="UP001417504">
    <property type="component" value="Unassembled WGS sequence"/>
</dbReference>
<proteinExistence type="predicted"/>
<accession>A0AAP0I0J6</accession>
<feature type="region of interest" description="Disordered" evidence="1">
    <location>
        <begin position="15"/>
        <end position="59"/>
    </location>
</feature>
<dbReference type="EMBL" id="JBBNAE010000008">
    <property type="protein sequence ID" value="KAK9103019.1"/>
    <property type="molecule type" value="Genomic_DNA"/>
</dbReference>
<protein>
    <submittedName>
        <fullName evidence="2">Uncharacterized protein</fullName>
    </submittedName>
</protein>
<dbReference type="AlphaFoldDB" id="A0AAP0I0J6"/>
<name>A0AAP0I0J6_9MAGN</name>
<sequence length="59" mass="6160">MDEILDILIGQAQQLSSPSTSVIAPRHDASSATLQTTSSISTTSAVPTPPIPLNQQQQS</sequence>
<feature type="compositionally biased region" description="Low complexity" evidence="1">
    <location>
        <begin position="30"/>
        <end position="46"/>
    </location>
</feature>
<keyword evidence="3" id="KW-1185">Reference proteome</keyword>
<reference evidence="2 3" key="1">
    <citation type="submission" date="2024-01" db="EMBL/GenBank/DDBJ databases">
        <title>Genome assemblies of Stephania.</title>
        <authorList>
            <person name="Yang L."/>
        </authorList>
    </citation>
    <scope>NUCLEOTIDE SEQUENCE [LARGE SCALE GENOMIC DNA]</scope>
    <source>
        <strain evidence="2">QJT</strain>
        <tissue evidence="2">Leaf</tissue>
    </source>
</reference>
<evidence type="ECO:0000313" key="2">
    <source>
        <dbReference type="EMBL" id="KAK9103019.1"/>
    </source>
</evidence>
<evidence type="ECO:0000313" key="3">
    <source>
        <dbReference type="Proteomes" id="UP001417504"/>
    </source>
</evidence>
<organism evidence="2 3">
    <name type="scientific">Stephania japonica</name>
    <dbReference type="NCBI Taxonomy" id="461633"/>
    <lineage>
        <taxon>Eukaryota</taxon>
        <taxon>Viridiplantae</taxon>
        <taxon>Streptophyta</taxon>
        <taxon>Embryophyta</taxon>
        <taxon>Tracheophyta</taxon>
        <taxon>Spermatophyta</taxon>
        <taxon>Magnoliopsida</taxon>
        <taxon>Ranunculales</taxon>
        <taxon>Menispermaceae</taxon>
        <taxon>Menispermoideae</taxon>
        <taxon>Cissampelideae</taxon>
        <taxon>Stephania</taxon>
    </lineage>
</organism>